<dbReference type="InterPro" id="IPR042566">
    <property type="entry name" value="L1_C"/>
</dbReference>
<reference evidence="2 3" key="1">
    <citation type="submission" date="2018-10" db="EMBL/GenBank/DDBJ databases">
        <title>Genome assembly for a Yunnan-Guizhou Plateau 3E fish, Anabarilius grahami (Regan), and its evolutionary and genetic applications.</title>
        <authorList>
            <person name="Jiang W."/>
        </authorList>
    </citation>
    <scope>NUCLEOTIDE SEQUENCE [LARGE SCALE GENOMIC DNA]</scope>
    <source>
        <strain evidence="2">AG-KIZ</strain>
        <tissue evidence="2">Muscle</tissue>
    </source>
</reference>
<keyword evidence="1" id="KW-0175">Coiled coil</keyword>
<dbReference type="InterPro" id="IPR004244">
    <property type="entry name" value="Transposase_22"/>
</dbReference>
<accession>A0A3N0Y8E9</accession>
<sequence length="241" mass="26771">MDEKAEMRNEEIRKQISGLRDELKGAIDQANIKANVLEERTAGLETAANTHSDAIANLEQQVAELKKEVVSLAAKAEDLEARSRRCNLSIFGVKEGREAGVSASTFIAKLLQKVMGLDKPHVIDRANTLQQAPGAGQPLRAFVVKCHYYQEKESILRKAVTSPKLVSENGDIIRVYLDYTQNVARQWAAFGQARQLLRQCEGVKCGLLYPAKLRITTRDGQQKSFTDPEKAVTFVRGLMSD</sequence>
<name>A0A3N0Y8E9_ANAGA</name>
<organism evidence="2 3">
    <name type="scientific">Anabarilius grahami</name>
    <name type="common">Kanglang fish</name>
    <name type="synonym">Barilius grahami</name>
    <dbReference type="NCBI Taxonomy" id="495550"/>
    <lineage>
        <taxon>Eukaryota</taxon>
        <taxon>Metazoa</taxon>
        <taxon>Chordata</taxon>
        <taxon>Craniata</taxon>
        <taxon>Vertebrata</taxon>
        <taxon>Euteleostomi</taxon>
        <taxon>Actinopterygii</taxon>
        <taxon>Neopterygii</taxon>
        <taxon>Teleostei</taxon>
        <taxon>Ostariophysi</taxon>
        <taxon>Cypriniformes</taxon>
        <taxon>Xenocyprididae</taxon>
        <taxon>Xenocypridinae</taxon>
        <taxon>Xenocypridinae incertae sedis</taxon>
        <taxon>Anabarilius</taxon>
    </lineage>
</organism>
<dbReference type="Gene3D" id="3.30.250.20">
    <property type="entry name" value="L1 transposable element, C-terminal domain"/>
    <property type="match status" value="1"/>
</dbReference>
<dbReference type="AlphaFoldDB" id="A0A3N0Y8E9"/>
<dbReference type="Proteomes" id="UP000281406">
    <property type="component" value="Unassembled WGS sequence"/>
</dbReference>
<comment type="caution">
    <text evidence="2">The sequence shown here is derived from an EMBL/GenBank/DDBJ whole genome shotgun (WGS) entry which is preliminary data.</text>
</comment>
<dbReference type="OrthoDB" id="8861212at2759"/>
<feature type="coiled-coil region" evidence="1">
    <location>
        <begin position="2"/>
        <end position="82"/>
    </location>
</feature>
<evidence type="ECO:0000256" key="1">
    <source>
        <dbReference type="SAM" id="Coils"/>
    </source>
</evidence>
<gene>
    <name evidence="2" type="ORF">DPX16_13902</name>
</gene>
<evidence type="ECO:0000313" key="3">
    <source>
        <dbReference type="Proteomes" id="UP000281406"/>
    </source>
</evidence>
<dbReference type="EMBL" id="RJVU01049572">
    <property type="protein sequence ID" value="ROL42495.1"/>
    <property type="molecule type" value="Genomic_DNA"/>
</dbReference>
<dbReference type="PANTHER" id="PTHR11505">
    <property type="entry name" value="L1 TRANSPOSABLE ELEMENT-RELATED"/>
    <property type="match status" value="1"/>
</dbReference>
<proteinExistence type="predicted"/>
<protein>
    <submittedName>
        <fullName evidence="2">LINE-1 type transposase domain-containing protein 1</fullName>
    </submittedName>
</protein>
<keyword evidence="3" id="KW-1185">Reference proteome</keyword>
<evidence type="ECO:0000313" key="2">
    <source>
        <dbReference type="EMBL" id="ROL42495.1"/>
    </source>
</evidence>